<accession>A0A4V1Q3T5</accession>
<comment type="caution">
    <text evidence="2">The sequence shown here is derived from an EMBL/GenBank/DDBJ whole genome shotgun (WGS) entry which is preliminary data.</text>
</comment>
<dbReference type="OrthoDB" id="5366606at2759"/>
<reference evidence="2 3" key="1">
    <citation type="submission" date="2019-01" db="EMBL/GenBank/DDBJ databases">
        <title>Draft genome sequence of Psathyrella aberdarensis IHI B618.</title>
        <authorList>
            <person name="Buettner E."/>
            <person name="Kellner H."/>
        </authorList>
    </citation>
    <scope>NUCLEOTIDE SEQUENCE [LARGE SCALE GENOMIC DNA]</scope>
    <source>
        <strain evidence="2 3">IHI B618</strain>
    </source>
</reference>
<evidence type="ECO:0000313" key="3">
    <source>
        <dbReference type="Proteomes" id="UP000290288"/>
    </source>
</evidence>
<protein>
    <submittedName>
        <fullName evidence="2">Uncharacterized protein</fullName>
    </submittedName>
</protein>
<feature type="compositionally biased region" description="Gly residues" evidence="1">
    <location>
        <begin position="111"/>
        <end position="120"/>
    </location>
</feature>
<evidence type="ECO:0000256" key="1">
    <source>
        <dbReference type="SAM" id="MobiDB-lite"/>
    </source>
</evidence>
<feature type="region of interest" description="Disordered" evidence="1">
    <location>
        <begin position="110"/>
        <end position="130"/>
    </location>
</feature>
<organism evidence="2 3">
    <name type="scientific">Candolleomyces aberdarensis</name>
    <dbReference type="NCBI Taxonomy" id="2316362"/>
    <lineage>
        <taxon>Eukaryota</taxon>
        <taxon>Fungi</taxon>
        <taxon>Dikarya</taxon>
        <taxon>Basidiomycota</taxon>
        <taxon>Agaricomycotina</taxon>
        <taxon>Agaricomycetes</taxon>
        <taxon>Agaricomycetidae</taxon>
        <taxon>Agaricales</taxon>
        <taxon>Agaricineae</taxon>
        <taxon>Psathyrellaceae</taxon>
        <taxon>Candolleomyces</taxon>
    </lineage>
</organism>
<dbReference type="EMBL" id="SDEE01000187">
    <property type="protein sequence ID" value="RXW19708.1"/>
    <property type="molecule type" value="Genomic_DNA"/>
</dbReference>
<evidence type="ECO:0000313" key="2">
    <source>
        <dbReference type="EMBL" id="RXW19708.1"/>
    </source>
</evidence>
<dbReference type="AlphaFoldDB" id="A0A4V1Q3T5"/>
<gene>
    <name evidence="2" type="ORF">EST38_g6144</name>
</gene>
<sequence length="149" mass="15876">MAPAEFFVRLQKGIVGGFAPPIPDAIYSLSKSSDQPHLNVTAAVRPEGKPQVEEAAPKQLNHDDEIAKLVGELETILKDLPTEQPPGSEDIYGLNTGIVFGSETLQWVNGGPEGCGGGPGSSTVQPTPEQKEQFKRAVEIVEEIVSKSN</sequence>
<name>A0A4V1Q3T5_9AGAR</name>
<proteinExistence type="predicted"/>
<dbReference type="Proteomes" id="UP000290288">
    <property type="component" value="Unassembled WGS sequence"/>
</dbReference>
<keyword evidence="3" id="KW-1185">Reference proteome</keyword>